<protein>
    <submittedName>
        <fullName evidence="4">LLM class flavin-dependent oxidoreductase</fullName>
    </submittedName>
</protein>
<proteinExistence type="predicted"/>
<dbReference type="Proteomes" id="UP001150924">
    <property type="component" value="Unassembled WGS sequence"/>
</dbReference>
<dbReference type="PANTHER" id="PTHR30137:SF8">
    <property type="entry name" value="BLR5498 PROTEIN"/>
    <property type="match status" value="1"/>
</dbReference>
<dbReference type="GO" id="GO:0004497">
    <property type="term" value="F:monooxygenase activity"/>
    <property type="evidence" value="ECO:0007669"/>
    <property type="project" value="UniProtKB-KW"/>
</dbReference>
<dbReference type="SUPFAM" id="SSF51679">
    <property type="entry name" value="Bacterial luciferase-like"/>
    <property type="match status" value="1"/>
</dbReference>
<sequence>MKLDIFTEIQDPRPWTPDHEHRRIMEALEQAKLADEMGYGTWWQVEHHGGEEFSLSSAPEILLTAISQHTKNIRLGHSAALAPYRFNHPIRIAERAAFLDHLSNGRVELGLARSTIPEWRTFNIAAEEARDQMQQAFEMIPKMWTQERFSWKSQYFDINNVPIVPKPLQKPHPALWQACSSPASFEQAGRNGVGALGVTLWAPPEQVKAWIDLYRKAIAECKKPVGEFINDKVAFFTFVHCADTDEEAMRNGAATAAAWYTNRSFTFFEAKEQFLQVAAEQERRLKDPAGSALLGQFLNDEKARSGGRVNRAQIVIGRIMQGEEVSPEEVYEALSEQDSLIVGSPETCLRKMQVYADLGIDRLMCFQQVGQLPHDKVMKSIRLVGELIPKLEGKSQPTVLHGEGSLSAQV</sequence>
<keyword evidence="1" id="KW-0560">Oxidoreductase</keyword>
<keyword evidence="5" id="KW-1185">Reference proteome</keyword>
<evidence type="ECO:0000256" key="1">
    <source>
        <dbReference type="ARBA" id="ARBA00023002"/>
    </source>
</evidence>
<dbReference type="PANTHER" id="PTHR30137">
    <property type="entry name" value="LUCIFERASE-LIKE MONOOXYGENASE"/>
    <property type="match status" value="1"/>
</dbReference>
<dbReference type="InterPro" id="IPR011251">
    <property type="entry name" value="Luciferase-like_dom"/>
</dbReference>
<evidence type="ECO:0000259" key="3">
    <source>
        <dbReference type="Pfam" id="PF00296"/>
    </source>
</evidence>
<gene>
    <name evidence="4" type="ORF">OV079_45755</name>
</gene>
<name>A0A9X3EYL5_9BACT</name>
<accession>A0A9X3EYL5</accession>
<evidence type="ECO:0000313" key="4">
    <source>
        <dbReference type="EMBL" id="MCY1012722.1"/>
    </source>
</evidence>
<dbReference type="EMBL" id="JAPNKE010000002">
    <property type="protein sequence ID" value="MCY1012722.1"/>
    <property type="molecule type" value="Genomic_DNA"/>
</dbReference>
<dbReference type="GO" id="GO:0005829">
    <property type="term" value="C:cytosol"/>
    <property type="evidence" value="ECO:0007669"/>
    <property type="project" value="TreeGrafter"/>
</dbReference>
<keyword evidence="2" id="KW-0503">Monooxygenase</keyword>
<reference evidence="4" key="1">
    <citation type="submission" date="2022-11" db="EMBL/GenBank/DDBJ databases">
        <title>Minimal conservation of predation-associated metabolite biosynthetic gene clusters underscores biosynthetic potential of Myxococcota including descriptions for ten novel species: Archangium lansinium sp. nov., Myxococcus landrumus sp. nov., Nannocystis bai.</title>
        <authorList>
            <person name="Ahearne A."/>
            <person name="Stevens C."/>
            <person name="Phillips K."/>
        </authorList>
    </citation>
    <scope>NUCLEOTIDE SEQUENCE</scope>
    <source>
        <strain evidence="4">Na p29</strain>
    </source>
</reference>
<dbReference type="InterPro" id="IPR050766">
    <property type="entry name" value="Bact_Lucif_Oxidored"/>
</dbReference>
<dbReference type="Pfam" id="PF00296">
    <property type="entry name" value="Bac_luciferase"/>
    <property type="match status" value="1"/>
</dbReference>
<comment type="caution">
    <text evidence="4">The sequence shown here is derived from an EMBL/GenBank/DDBJ whole genome shotgun (WGS) entry which is preliminary data.</text>
</comment>
<dbReference type="Gene3D" id="3.20.20.30">
    <property type="entry name" value="Luciferase-like domain"/>
    <property type="match status" value="1"/>
</dbReference>
<organism evidence="4 5">
    <name type="scientific">Nannocystis pusilla</name>
    <dbReference type="NCBI Taxonomy" id="889268"/>
    <lineage>
        <taxon>Bacteria</taxon>
        <taxon>Pseudomonadati</taxon>
        <taxon>Myxococcota</taxon>
        <taxon>Polyangia</taxon>
        <taxon>Nannocystales</taxon>
        <taxon>Nannocystaceae</taxon>
        <taxon>Nannocystis</taxon>
    </lineage>
</organism>
<dbReference type="GO" id="GO:0016705">
    <property type="term" value="F:oxidoreductase activity, acting on paired donors, with incorporation or reduction of molecular oxygen"/>
    <property type="evidence" value="ECO:0007669"/>
    <property type="project" value="InterPro"/>
</dbReference>
<evidence type="ECO:0000313" key="5">
    <source>
        <dbReference type="Proteomes" id="UP001150924"/>
    </source>
</evidence>
<dbReference type="AlphaFoldDB" id="A0A9X3EYL5"/>
<dbReference type="InterPro" id="IPR036661">
    <property type="entry name" value="Luciferase-like_sf"/>
</dbReference>
<feature type="domain" description="Luciferase-like" evidence="3">
    <location>
        <begin position="18"/>
        <end position="362"/>
    </location>
</feature>
<evidence type="ECO:0000256" key="2">
    <source>
        <dbReference type="ARBA" id="ARBA00023033"/>
    </source>
</evidence>
<dbReference type="RefSeq" id="WP_267776235.1">
    <property type="nucleotide sequence ID" value="NZ_JAPNKE010000002.1"/>
</dbReference>